<evidence type="ECO:0000256" key="3">
    <source>
        <dbReference type="ARBA" id="ARBA00022989"/>
    </source>
</evidence>
<evidence type="ECO:0000256" key="2">
    <source>
        <dbReference type="ARBA" id="ARBA00022692"/>
    </source>
</evidence>
<feature type="transmembrane region" description="Helical" evidence="6">
    <location>
        <begin position="143"/>
        <end position="164"/>
    </location>
</feature>
<dbReference type="PANTHER" id="PTHR33048">
    <property type="entry name" value="PTH11-LIKE INTEGRAL MEMBRANE PROTEIN (AFU_ORTHOLOGUE AFUA_5G11245)"/>
    <property type="match status" value="1"/>
</dbReference>
<feature type="transmembrane region" description="Helical" evidence="6">
    <location>
        <begin position="79"/>
        <end position="100"/>
    </location>
</feature>
<dbReference type="PANTHER" id="PTHR33048:SF47">
    <property type="entry name" value="INTEGRAL MEMBRANE PROTEIN-RELATED"/>
    <property type="match status" value="1"/>
</dbReference>
<evidence type="ECO:0000259" key="7">
    <source>
        <dbReference type="Pfam" id="PF20684"/>
    </source>
</evidence>
<dbReference type="InterPro" id="IPR049326">
    <property type="entry name" value="Rhodopsin_dom_fungi"/>
</dbReference>
<dbReference type="AlphaFoldDB" id="A0A8H6XJS2"/>
<dbReference type="EMBL" id="JACAZI010000017">
    <property type="protein sequence ID" value="KAF7342332.1"/>
    <property type="molecule type" value="Genomic_DNA"/>
</dbReference>
<dbReference type="GO" id="GO:0016020">
    <property type="term" value="C:membrane"/>
    <property type="evidence" value="ECO:0007669"/>
    <property type="project" value="UniProtKB-SubCell"/>
</dbReference>
<comment type="subcellular location">
    <subcellularLocation>
        <location evidence="1">Membrane</location>
        <topology evidence="1">Multi-pass membrane protein</topology>
    </subcellularLocation>
</comment>
<proteinExistence type="inferred from homology"/>
<evidence type="ECO:0000256" key="1">
    <source>
        <dbReference type="ARBA" id="ARBA00004141"/>
    </source>
</evidence>
<feature type="transmembrane region" description="Helical" evidence="6">
    <location>
        <begin position="184"/>
        <end position="211"/>
    </location>
</feature>
<feature type="transmembrane region" description="Helical" evidence="6">
    <location>
        <begin position="45"/>
        <end position="67"/>
    </location>
</feature>
<sequence>MTNLNDPLVQLTSQQSFPSFPFDRRSEVNLQLPLQSAVFFALGEYLIQVCHLRLFFRILMILLSRLYQRRGKFGADDSWAAFSSVAMIVQIVAISLYKLPKKGGAAVFYMTGITFYAIVWGSRLSILFSIIRIDPTSKRRRRLFGVAVAFIVVSLVLVAQLFWVCDSENSFDSWKNAPNQGCHLPLQVAVFQLITDIIADSILLFAPMSLFRNLINKALCRRLTLIFSTCVVTTIVSLIHSVLILSGNSQALIAGLLEVRARSPGISIVLTRIFRTASV</sequence>
<dbReference type="InterPro" id="IPR052337">
    <property type="entry name" value="SAT4-like"/>
</dbReference>
<keyword evidence="2 6" id="KW-0812">Transmembrane</keyword>
<evidence type="ECO:0000313" key="8">
    <source>
        <dbReference type="EMBL" id="KAF7342332.1"/>
    </source>
</evidence>
<comment type="caution">
    <text evidence="8">The sequence shown here is derived from an EMBL/GenBank/DDBJ whole genome shotgun (WGS) entry which is preliminary data.</text>
</comment>
<feature type="domain" description="Rhodopsin" evidence="7">
    <location>
        <begin position="63"/>
        <end position="243"/>
    </location>
</feature>
<evidence type="ECO:0000256" key="4">
    <source>
        <dbReference type="ARBA" id="ARBA00023136"/>
    </source>
</evidence>
<dbReference type="Proteomes" id="UP000620124">
    <property type="component" value="Unassembled WGS sequence"/>
</dbReference>
<feature type="transmembrane region" description="Helical" evidence="6">
    <location>
        <begin position="223"/>
        <end position="245"/>
    </location>
</feature>
<protein>
    <recommendedName>
        <fullName evidence="7">Rhodopsin domain-containing protein</fullName>
    </recommendedName>
</protein>
<evidence type="ECO:0000256" key="6">
    <source>
        <dbReference type="SAM" id="Phobius"/>
    </source>
</evidence>
<comment type="similarity">
    <text evidence="5">Belongs to the SAT4 family.</text>
</comment>
<dbReference type="OrthoDB" id="444631at2759"/>
<gene>
    <name evidence="8" type="ORF">MVEN_01821600</name>
</gene>
<keyword evidence="9" id="KW-1185">Reference proteome</keyword>
<name>A0A8H6XJS2_9AGAR</name>
<keyword evidence="4 6" id="KW-0472">Membrane</keyword>
<evidence type="ECO:0000256" key="5">
    <source>
        <dbReference type="ARBA" id="ARBA00038359"/>
    </source>
</evidence>
<organism evidence="8 9">
    <name type="scientific">Mycena venus</name>
    <dbReference type="NCBI Taxonomy" id="2733690"/>
    <lineage>
        <taxon>Eukaryota</taxon>
        <taxon>Fungi</taxon>
        <taxon>Dikarya</taxon>
        <taxon>Basidiomycota</taxon>
        <taxon>Agaricomycotina</taxon>
        <taxon>Agaricomycetes</taxon>
        <taxon>Agaricomycetidae</taxon>
        <taxon>Agaricales</taxon>
        <taxon>Marasmiineae</taxon>
        <taxon>Mycenaceae</taxon>
        <taxon>Mycena</taxon>
    </lineage>
</organism>
<keyword evidence="3 6" id="KW-1133">Transmembrane helix</keyword>
<feature type="transmembrane region" description="Helical" evidence="6">
    <location>
        <begin position="106"/>
        <end position="131"/>
    </location>
</feature>
<reference evidence="8" key="1">
    <citation type="submission" date="2020-05" db="EMBL/GenBank/DDBJ databases">
        <title>Mycena genomes resolve the evolution of fungal bioluminescence.</title>
        <authorList>
            <person name="Tsai I.J."/>
        </authorList>
    </citation>
    <scope>NUCLEOTIDE SEQUENCE</scope>
    <source>
        <strain evidence="8">CCC161011</strain>
    </source>
</reference>
<accession>A0A8H6XJS2</accession>
<dbReference type="Pfam" id="PF20684">
    <property type="entry name" value="Fung_rhodopsin"/>
    <property type="match status" value="1"/>
</dbReference>
<evidence type="ECO:0000313" key="9">
    <source>
        <dbReference type="Proteomes" id="UP000620124"/>
    </source>
</evidence>